<accession>A0A4C1WSJ6</accession>
<evidence type="ECO:0000313" key="2">
    <source>
        <dbReference type="EMBL" id="GBP53943.1"/>
    </source>
</evidence>
<evidence type="ECO:0000313" key="3">
    <source>
        <dbReference type="Proteomes" id="UP000299102"/>
    </source>
</evidence>
<keyword evidence="1" id="KW-0732">Signal</keyword>
<reference evidence="2 3" key="1">
    <citation type="journal article" date="2019" name="Commun. Biol.">
        <title>The bagworm genome reveals a unique fibroin gene that provides high tensile strength.</title>
        <authorList>
            <person name="Kono N."/>
            <person name="Nakamura H."/>
            <person name="Ohtoshi R."/>
            <person name="Tomita M."/>
            <person name="Numata K."/>
            <person name="Arakawa K."/>
        </authorList>
    </citation>
    <scope>NUCLEOTIDE SEQUENCE [LARGE SCALE GENOMIC DNA]</scope>
</reference>
<comment type="caution">
    <text evidence="2">The sequence shown here is derived from an EMBL/GenBank/DDBJ whole genome shotgun (WGS) entry which is preliminary data.</text>
</comment>
<dbReference type="Proteomes" id="UP000299102">
    <property type="component" value="Unassembled WGS sequence"/>
</dbReference>
<gene>
    <name evidence="2" type="ORF">EVAR_96621_1</name>
</gene>
<organism evidence="2 3">
    <name type="scientific">Eumeta variegata</name>
    <name type="common">Bagworm moth</name>
    <name type="synonym">Eumeta japonica</name>
    <dbReference type="NCBI Taxonomy" id="151549"/>
    <lineage>
        <taxon>Eukaryota</taxon>
        <taxon>Metazoa</taxon>
        <taxon>Ecdysozoa</taxon>
        <taxon>Arthropoda</taxon>
        <taxon>Hexapoda</taxon>
        <taxon>Insecta</taxon>
        <taxon>Pterygota</taxon>
        <taxon>Neoptera</taxon>
        <taxon>Endopterygota</taxon>
        <taxon>Lepidoptera</taxon>
        <taxon>Glossata</taxon>
        <taxon>Ditrysia</taxon>
        <taxon>Tineoidea</taxon>
        <taxon>Psychidae</taxon>
        <taxon>Oiketicinae</taxon>
        <taxon>Eumeta</taxon>
    </lineage>
</organism>
<feature type="signal peptide" evidence="1">
    <location>
        <begin position="1"/>
        <end position="24"/>
    </location>
</feature>
<protein>
    <submittedName>
        <fullName evidence="2">Uncharacterized protein</fullName>
    </submittedName>
</protein>
<sequence>MSGLTWRPAVWALVLLSTLAPSRADGDIGCLFSASLCVEGAEWCYDDFAFEKCIPTYDDEPGDGSASKVFLNFDTNEVVVDNC</sequence>
<proteinExistence type="predicted"/>
<dbReference type="OrthoDB" id="7375156at2759"/>
<dbReference type="AlphaFoldDB" id="A0A4C1WSJ6"/>
<keyword evidence="3" id="KW-1185">Reference proteome</keyword>
<evidence type="ECO:0000256" key="1">
    <source>
        <dbReference type="SAM" id="SignalP"/>
    </source>
</evidence>
<dbReference type="EMBL" id="BGZK01000636">
    <property type="protein sequence ID" value="GBP53943.1"/>
    <property type="molecule type" value="Genomic_DNA"/>
</dbReference>
<name>A0A4C1WSJ6_EUMVA</name>
<feature type="chain" id="PRO_5020029636" evidence="1">
    <location>
        <begin position="25"/>
        <end position="83"/>
    </location>
</feature>